<evidence type="ECO:0000259" key="2">
    <source>
        <dbReference type="Pfam" id="PF07603"/>
    </source>
</evidence>
<gene>
    <name evidence="3" type="ORF">HELGO_WM17624</name>
</gene>
<proteinExistence type="predicted"/>
<organism evidence="3">
    <name type="scientific">uncultured Sulfurovum sp</name>
    <dbReference type="NCBI Taxonomy" id="269237"/>
    <lineage>
        <taxon>Bacteria</taxon>
        <taxon>Pseudomonadati</taxon>
        <taxon>Campylobacterota</taxon>
        <taxon>Epsilonproteobacteria</taxon>
        <taxon>Campylobacterales</taxon>
        <taxon>Sulfurovaceae</taxon>
        <taxon>Sulfurovum</taxon>
        <taxon>environmental samples</taxon>
    </lineage>
</organism>
<keyword evidence="1" id="KW-0732">Signal</keyword>
<feature type="non-terminal residue" evidence="3">
    <location>
        <position position="605"/>
    </location>
</feature>
<sequence>MKKIFLSILSLSIVFLFLTGCKDNNAPTSEQKSNKSSVFISIKKAEDTKVFSKQSLSINYMQVEVFDTLNNSDESYVDESYIDKTPINIKAFTKVASEWTVSLNNLQRNKYYIFVVTAFSSNDADVSKLIFKGIKTHEIVEGINTLEINLSQTANADTIENLPSASSIVTTTLVNGSIELSFNISNPYEEALNWEIRNDGVSTISDNFSSNSGVTSTLNTAIKLNYLETSSNSYLLLLSTEDATVSYHFSIDIDDNDEVDITVEKAPVITKLIVSVLGNELSLTPELDTVADAYAWEIVENLGSAINIDDTTAQNITLSPYSETSEFKIKLTVTATSGAFSYRIYHVFGNYSSDENNNVVIPPISTESLNIKKTQQTTSYDYLGDIDATVKDDGFYEKGLTPSYAKDSSTKIVTDNVTTLMWQDDNDTTLDWSRADQYCTDSSIGGFNDWRLPSMSELDSLKTYYPLDPVSSSHDVLIDGIFEVRSSFKYWSSFQYQAYQNTDRAWYVDFRMGNQGDGNVNRSGTYRVRCVRGTLTKPTFTKDIAQGIVTDSLNNLEWQDNGAFVAETWKEAMERCESLSLGEVGKDGGWRLPNVNELMSIVNRQ</sequence>
<feature type="domain" description="Lcl C-terminal" evidence="2">
    <location>
        <begin position="412"/>
        <end position="532"/>
    </location>
</feature>
<dbReference type="PANTHER" id="PTHR35812">
    <property type="entry name" value="LIPOPROTEIN"/>
    <property type="match status" value="1"/>
</dbReference>
<feature type="domain" description="Lcl C-terminal" evidence="2">
    <location>
        <begin position="547"/>
        <end position="604"/>
    </location>
</feature>
<dbReference type="InterPro" id="IPR011460">
    <property type="entry name" value="Lcl_C"/>
</dbReference>
<evidence type="ECO:0000256" key="1">
    <source>
        <dbReference type="SAM" id="SignalP"/>
    </source>
</evidence>
<accession>A0A6S6TCQ8</accession>
<dbReference type="PROSITE" id="PS51257">
    <property type="entry name" value="PROKAR_LIPOPROTEIN"/>
    <property type="match status" value="1"/>
</dbReference>
<dbReference type="AlphaFoldDB" id="A0A6S6TCQ8"/>
<name>A0A6S6TCQ8_9BACT</name>
<dbReference type="PANTHER" id="PTHR35812:SF1">
    <property type="entry name" value="LIPOPROTEIN"/>
    <property type="match status" value="1"/>
</dbReference>
<dbReference type="EMBL" id="CACVAZ010000102">
    <property type="protein sequence ID" value="CAA6816026.1"/>
    <property type="molecule type" value="Genomic_DNA"/>
</dbReference>
<protein>
    <recommendedName>
        <fullName evidence="2">Lcl C-terminal domain-containing protein</fullName>
    </recommendedName>
</protein>
<dbReference type="Pfam" id="PF07603">
    <property type="entry name" value="Lcl_C"/>
    <property type="match status" value="2"/>
</dbReference>
<reference evidence="3" key="1">
    <citation type="submission" date="2020-01" db="EMBL/GenBank/DDBJ databases">
        <authorList>
            <person name="Meier V. D."/>
            <person name="Meier V D."/>
        </authorList>
    </citation>
    <scope>NUCLEOTIDE SEQUENCE</scope>
    <source>
        <strain evidence="3">HLG_WM_MAG_02</strain>
    </source>
</reference>
<feature type="chain" id="PRO_5027650738" description="Lcl C-terminal domain-containing protein" evidence="1">
    <location>
        <begin position="27"/>
        <end position="605"/>
    </location>
</feature>
<feature type="signal peptide" evidence="1">
    <location>
        <begin position="1"/>
        <end position="26"/>
    </location>
</feature>
<evidence type="ECO:0000313" key="3">
    <source>
        <dbReference type="EMBL" id="CAA6816026.1"/>
    </source>
</evidence>